<dbReference type="InterPro" id="IPR018713">
    <property type="entry name" value="MPAB/Lcp_cat_dom"/>
</dbReference>
<sequence>MTEHGPRPTGVDHRPPPVGGILWSIAGEVRSVLALPAALTMQVAHPAVGAGVDQHSVFRTDPWGRGERSLRSVQLWVYGGDRAAAEGRRLRALHRDIRGTDAEGRPYRALDPELYRWVHATGYPVYLRAQHYLGARPFTVAEERALYAEWRYVGRVLGIADHELPRSVEEFWTYYRAVVRERLEPTPVARELAAPDASVPAPGPLPLRLLWPGLRPLFTRFRAFLTTGLMPPDARAAIGLEWTDAQERRLRWFGRVVRVTVPLLPERLRYLPIARAARAGARRAG</sequence>
<evidence type="ECO:0000313" key="2">
    <source>
        <dbReference type="EMBL" id="MBL1100948.1"/>
    </source>
</evidence>
<accession>A0ABS1NLS1</accession>
<evidence type="ECO:0000313" key="3">
    <source>
        <dbReference type="Proteomes" id="UP000634229"/>
    </source>
</evidence>
<dbReference type="Proteomes" id="UP000634229">
    <property type="component" value="Unassembled WGS sequence"/>
</dbReference>
<comment type="caution">
    <text evidence="2">The sequence shown here is derived from an EMBL/GenBank/DDBJ whole genome shotgun (WGS) entry which is preliminary data.</text>
</comment>
<dbReference type="PANTHER" id="PTHR36151:SF3">
    <property type="entry name" value="ER-BOUND OXYGENASE MPAB_MPAB'_RUBBER OXYGENASE CATALYTIC DOMAIN-CONTAINING PROTEIN"/>
    <property type="match status" value="1"/>
</dbReference>
<dbReference type="RefSeq" id="WP_201880014.1">
    <property type="nucleotide sequence ID" value="NZ_JAERRF010000023.1"/>
</dbReference>
<organism evidence="2 3">
    <name type="scientific">Streptomyces coffeae</name>
    <dbReference type="NCBI Taxonomy" id="621382"/>
    <lineage>
        <taxon>Bacteria</taxon>
        <taxon>Bacillati</taxon>
        <taxon>Actinomycetota</taxon>
        <taxon>Actinomycetes</taxon>
        <taxon>Kitasatosporales</taxon>
        <taxon>Streptomycetaceae</taxon>
        <taxon>Streptomyces</taxon>
    </lineage>
</organism>
<keyword evidence="3" id="KW-1185">Reference proteome</keyword>
<feature type="domain" description="ER-bound oxygenase mpaB/mpaB'/Rubber oxygenase catalytic" evidence="1">
    <location>
        <begin position="23"/>
        <end position="258"/>
    </location>
</feature>
<evidence type="ECO:0000259" key="1">
    <source>
        <dbReference type="Pfam" id="PF09995"/>
    </source>
</evidence>
<name>A0ABS1NLS1_9ACTN</name>
<dbReference type="EMBL" id="JAERRF010000023">
    <property type="protein sequence ID" value="MBL1100948.1"/>
    <property type="molecule type" value="Genomic_DNA"/>
</dbReference>
<gene>
    <name evidence="2" type="ORF">JK363_30630</name>
</gene>
<dbReference type="Pfam" id="PF09995">
    <property type="entry name" value="MPAB_Lcp_cat"/>
    <property type="match status" value="1"/>
</dbReference>
<dbReference type="PANTHER" id="PTHR36151">
    <property type="entry name" value="BLR2777 PROTEIN"/>
    <property type="match status" value="1"/>
</dbReference>
<proteinExistence type="predicted"/>
<reference evidence="2 3" key="1">
    <citation type="submission" date="2021-01" db="EMBL/GenBank/DDBJ databases">
        <title>WGS of actinomycetes isolated from Thailand.</title>
        <authorList>
            <person name="Thawai C."/>
        </authorList>
    </citation>
    <scope>NUCLEOTIDE SEQUENCE [LARGE SCALE GENOMIC DNA]</scope>
    <source>
        <strain evidence="2 3">CA1R205</strain>
    </source>
</reference>
<protein>
    <submittedName>
        <fullName evidence="2">DUF2236 domain-containing protein</fullName>
    </submittedName>
</protein>